<dbReference type="EMBL" id="VKAC01000003">
    <property type="protein sequence ID" value="TXR57078.1"/>
    <property type="molecule type" value="Genomic_DNA"/>
</dbReference>
<accession>A0A5C8ZIS9</accession>
<dbReference type="PROSITE" id="PS01242">
    <property type="entry name" value="ZF_FPG_1"/>
    <property type="match status" value="1"/>
</dbReference>
<evidence type="ECO:0000256" key="8">
    <source>
        <dbReference type="ARBA" id="ARBA00022833"/>
    </source>
</evidence>
<keyword evidence="13" id="KW-0326">Glycosidase</keyword>
<dbReference type="AlphaFoldDB" id="A0A5C8ZIS9"/>
<gene>
    <name evidence="18" type="ORF">FMM08_06280</name>
</gene>
<dbReference type="OrthoDB" id="9800855at2"/>
<evidence type="ECO:0000256" key="11">
    <source>
        <dbReference type="ARBA" id="ARBA00023239"/>
    </source>
</evidence>
<keyword evidence="11" id="KW-0456">Lyase</keyword>
<dbReference type="EC" id="4.2.99.18" evidence="3"/>
<dbReference type="Gene3D" id="3.20.190.10">
    <property type="entry name" value="MutM-like, N-terminal"/>
    <property type="match status" value="1"/>
</dbReference>
<evidence type="ECO:0000256" key="7">
    <source>
        <dbReference type="ARBA" id="ARBA00022801"/>
    </source>
</evidence>
<evidence type="ECO:0000256" key="2">
    <source>
        <dbReference type="ARBA" id="ARBA00009409"/>
    </source>
</evidence>
<keyword evidence="19" id="KW-1185">Reference proteome</keyword>
<evidence type="ECO:0000256" key="12">
    <source>
        <dbReference type="ARBA" id="ARBA00023268"/>
    </source>
</evidence>
<keyword evidence="10" id="KW-0234">DNA repair</keyword>
<dbReference type="GO" id="GO:0000703">
    <property type="term" value="F:oxidized pyrimidine nucleobase lesion DNA N-glycosylase activity"/>
    <property type="evidence" value="ECO:0007669"/>
    <property type="project" value="TreeGrafter"/>
</dbReference>
<evidence type="ECO:0000256" key="1">
    <source>
        <dbReference type="ARBA" id="ARBA00001947"/>
    </source>
</evidence>
<evidence type="ECO:0000313" key="18">
    <source>
        <dbReference type="EMBL" id="TXR57078.1"/>
    </source>
</evidence>
<keyword evidence="8" id="KW-0862">Zinc</keyword>
<dbReference type="Pfam" id="PF06831">
    <property type="entry name" value="H2TH"/>
    <property type="match status" value="1"/>
</dbReference>
<dbReference type="SUPFAM" id="SSF46946">
    <property type="entry name" value="S13-like H2TH domain"/>
    <property type="match status" value="1"/>
</dbReference>
<feature type="domain" description="FPG-type" evidence="16">
    <location>
        <begin position="277"/>
        <end position="311"/>
    </location>
</feature>
<proteinExistence type="inferred from homology"/>
<dbReference type="InterPro" id="IPR010663">
    <property type="entry name" value="Znf_FPG/IleRS"/>
</dbReference>
<evidence type="ECO:0000313" key="19">
    <source>
        <dbReference type="Proteomes" id="UP000321234"/>
    </source>
</evidence>
<evidence type="ECO:0000259" key="16">
    <source>
        <dbReference type="PROSITE" id="PS51066"/>
    </source>
</evidence>
<dbReference type="InterPro" id="IPR010979">
    <property type="entry name" value="Ribosomal_uS13-like_H2TH"/>
</dbReference>
<dbReference type="InterPro" id="IPR015886">
    <property type="entry name" value="H2TH_FPG"/>
</dbReference>
<keyword evidence="9" id="KW-0238">DNA-binding</keyword>
<reference evidence="18 19" key="1">
    <citation type="submission" date="2019-07" db="EMBL/GenBank/DDBJ databases">
        <title>Quadrisphaera sp. strain DD2A genome sequencing and assembly.</title>
        <authorList>
            <person name="Kim I."/>
        </authorList>
    </citation>
    <scope>NUCLEOTIDE SEQUENCE [LARGE SCALE GENOMIC DNA]</scope>
    <source>
        <strain evidence="18 19">DD2A</strain>
    </source>
</reference>
<dbReference type="GO" id="GO:0008270">
    <property type="term" value="F:zinc ion binding"/>
    <property type="evidence" value="ECO:0007669"/>
    <property type="project" value="UniProtKB-KW"/>
</dbReference>
<dbReference type="PANTHER" id="PTHR42697">
    <property type="entry name" value="ENDONUCLEASE 8"/>
    <property type="match status" value="1"/>
</dbReference>
<keyword evidence="5" id="KW-0227">DNA damage</keyword>
<evidence type="ECO:0000259" key="17">
    <source>
        <dbReference type="PROSITE" id="PS51068"/>
    </source>
</evidence>
<dbReference type="SMART" id="SM01232">
    <property type="entry name" value="H2TH"/>
    <property type="match status" value="1"/>
</dbReference>
<dbReference type="Pfam" id="PF06827">
    <property type="entry name" value="zf-FPG_IleRS"/>
    <property type="match status" value="1"/>
</dbReference>
<evidence type="ECO:0000256" key="5">
    <source>
        <dbReference type="ARBA" id="ARBA00022763"/>
    </source>
</evidence>
<dbReference type="InterPro" id="IPR012319">
    <property type="entry name" value="FPG_cat"/>
</dbReference>
<name>A0A5C8ZIS9_9ACTN</name>
<evidence type="ECO:0000256" key="13">
    <source>
        <dbReference type="ARBA" id="ARBA00023295"/>
    </source>
</evidence>
<evidence type="ECO:0000256" key="6">
    <source>
        <dbReference type="ARBA" id="ARBA00022771"/>
    </source>
</evidence>
<dbReference type="Pfam" id="PF01149">
    <property type="entry name" value="Fapy_DNA_glyco"/>
    <property type="match status" value="1"/>
</dbReference>
<evidence type="ECO:0000256" key="14">
    <source>
        <dbReference type="ARBA" id="ARBA00044632"/>
    </source>
</evidence>
<keyword evidence="4" id="KW-0479">Metal-binding</keyword>
<evidence type="ECO:0000256" key="4">
    <source>
        <dbReference type="ARBA" id="ARBA00022723"/>
    </source>
</evidence>
<dbReference type="InterPro" id="IPR000214">
    <property type="entry name" value="Znf_DNA_glyclase/AP_lyase"/>
</dbReference>
<dbReference type="RefSeq" id="WP_147925499.1">
    <property type="nucleotide sequence ID" value="NZ_VKAC01000003.1"/>
</dbReference>
<keyword evidence="12" id="KW-0511">Multifunctional enzyme</keyword>
<sequence>MPEGHTLHRLARSVRDAFGGRVVEASSPQGRFADGAALLDGHRVVRSDAVGKHLLVGFSPAAASARREPQRWLHVHLGLYGKVFFGAADAGVDAAVDRGERDDGERGGAVAGPPAPVGQVRLRLVTLDAAEGAGPLRWADLRGPTACQVMVRPEVDALRARLGPDPLRADDGPERFVERAGRSRVTVGALLMHQDVLAGVGNIYRAEALFRAGVDPFAAGRDVEPERLEGVYEDLRVLMRAGVRSGRIVTTRPVDRGKRDDEVDGTPVRRGQAGAHYVYRRTGLPCRLCSTPVSTTVVEGRNLFWCPSCQAPGTQVSPFEA</sequence>
<dbReference type="InterPro" id="IPR035937">
    <property type="entry name" value="FPG_N"/>
</dbReference>
<dbReference type="SUPFAM" id="SSF81624">
    <property type="entry name" value="N-terminal domain of MutM-like DNA repair proteins"/>
    <property type="match status" value="1"/>
</dbReference>
<dbReference type="PROSITE" id="PS51068">
    <property type="entry name" value="FPG_CAT"/>
    <property type="match status" value="1"/>
</dbReference>
<dbReference type="Gene3D" id="1.10.8.50">
    <property type="match status" value="1"/>
</dbReference>
<comment type="catalytic activity">
    <reaction evidence="14">
        <text>2'-deoxyribonucleotide-(2'-deoxyribose 5'-phosphate)-2'-deoxyribonucleotide-DNA = a 3'-end 2'-deoxyribonucleotide-(2,3-dehydro-2,3-deoxyribose 5'-phosphate)-DNA + a 5'-end 5'-phospho-2'-deoxyribonucleoside-DNA + H(+)</text>
        <dbReference type="Rhea" id="RHEA:66592"/>
        <dbReference type="Rhea" id="RHEA-COMP:13180"/>
        <dbReference type="Rhea" id="RHEA-COMP:16897"/>
        <dbReference type="Rhea" id="RHEA-COMP:17067"/>
        <dbReference type="ChEBI" id="CHEBI:15378"/>
        <dbReference type="ChEBI" id="CHEBI:136412"/>
        <dbReference type="ChEBI" id="CHEBI:157695"/>
        <dbReference type="ChEBI" id="CHEBI:167181"/>
        <dbReference type="EC" id="4.2.99.18"/>
    </reaction>
</comment>
<comment type="cofactor">
    <cofactor evidence="1">
        <name>Zn(2+)</name>
        <dbReference type="ChEBI" id="CHEBI:29105"/>
    </cofactor>
</comment>
<organism evidence="18 19">
    <name type="scientific">Quadrisphaera setariae</name>
    <dbReference type="NCBI Taxonomy" id="2593304"/>
    <lineage>
        <taxon>Bacteria</taxon>
        <taxon>Bacillati</taxon>
        <taxon>Actinomycetota</taxon>
        <taxon>Actinomycetes</taxon>
        <taxon>Kineosporiales</taxon>
        <taxon>Kineosporiaceae</taxon>
        <taxon>Quadrisphaera</taxon>
    </lineage>
</organism>
<dbReference type="SMART" id="SM00898">
    <property type="entry name" value="Fapy_DNA_glyco"/>
    <property type="match status" value="1"/>
</dbReference>
<dbReference type="GO" id="GO:0006284">
    <property type="term" value="P:base-excision repair"/>
    <property type="evidence" value="ECO:0007669"/>
    <property type="project" value="InterPro"/>
</dbReference>
<keyword evidence="7" id="KW-0378">Hydrolase</keyword>
<evidence type="ECO:0000256" key="9">
    <source>
        <dbReference type="ARBA" id="ARBA00023125"/>
    </source>
</evidence>
<evidence type="ECO:0000256" key="15">
    <source>
        <dbReference type="PROSITE-ProRule" id="PRU00391"/>
    </source>
</evidence>
<dbReference type="InterPro" id="IPR015887">
    <property type="entry name" value="DNA_glyclase_Znf_dom_DNA_BS"/>
</dbReference>
<protein>
    <recommendedName>
        <fullName evidence="3">DNA-(apurinic or apyrimidinic site) lyase</fullName>
        <ecNumber evidence="3">4.2.99.18</ecNumber>
    </recommendedName>
</protein>
<dbReference type="PROSITE" id="PS51066">
    <property type="entry name" value="ZF_FPG_2"/>
    <property type="match status" value="1"/>
</dbReference>
<feature type="domain" description="Formamidopyrimidine-DNA glycosylase catalytic" evidence="17">
    <location>
        <begin position="2"/>
        <end position="108"/>
    </location>
</feature>
<dbReference type="PANTHER" id="PTHR42697:SF3">
    <property type="entry name" value="ENDONUCLEASE 8 1"/>
    <property type="match status" value="1"/>
</dbReference>
<dbReference type="CDD" id="cd08970">
    <property type="entry name" value="AcNei1_N"/>
    <property type="match status" value="1"/>
</dbReference>
<evidence type="ECO:0000256" key="10">
    <source>
        <dbReference type="ARBA" id="ARBA00023204"/>
    </source>
</evidence>
<dbReference type="GO" id="GO:0003684">
    <property type="term" value="F:damaged DNA binding"/>
    <property type="evidence" value="ECO:0007669"/>
    <property type="project" value="InterPro"/>
</dbReference>
<comment type="similarity">
    <text evidence="2">Belongs to the FPG family.</text>
</comment>
<dbReference type="GO" id="GO:0140078">
    <property type="term" value="F:class I DNA-(apurinic or apyrimidinic site) endonuclease activity"/>
    <property type="evidence" value="ECO:0007669"/>
    <property type="project" value="UniProtKB-EC"/>
</dbReference>
<dbReference type="Proteomes" id="UP000321234">
    <property type="component" value="Unassembled WGS sequence"/>
</dbReference>
<evidence type="ECO:0000256" key="3">
    <source>
        <dbReference type="ARBA" id="ARBA00012720"/>
    </source>
</evidence>
<dbReference type="SUPFAM" id="SSF57716">
    <property type="entry name" value="Glucocorticoid receptor-like (DNA-binding domain)"/>
    <property type="match status" value="1"/>
</dbReference>
<keyword evidence="6 15" id="KW-0863">Zinc-finger</keyword>
<comment type="caution">
    <text evidence="18">The sequence shown here is derived from an EMBL/GenBank/DDBJ whole genome shotgun (WGS) entry which is preliminary data.</text>
</comment>